<dbReference type="InterPro" id="IPR000334">
    <property type="entry name" value="Glyco_hydro_45"/>
</dbReference>
<evidence type="ECO:0000256" key="6">
    <source>
        <dbReference type="ARBA" id="ARBA00023277"/>
    </source>
</evidence>
<dbReference type="Pfam" id="PF02015">
    <property type="entry name" value="Glyco_hydro_45"/>
    <property type="match status" value="1"/>
</dbReference>
<dbReference type="Gene3D" id="2.40.40.10">
    <property type="entry name" value="RlpA-like domain"/>
    <property type="match status" value="1"/>
</dbReference>
<accession>A0A0W0YIQ4</accession>
<feature type="domain" description="Glycosyl hydrolases family 45 active site" evidence="9">
    <location>
        <begin position="49"/>
        <end position="224"/>
    </location>
</feature>
<gene>
    <name evidence="10" type="ORF">Lsan_2933</name>
</gene>
<dbReference type="InterPro" id="IPR036908">
    <property type="entry name" value="RlpA-like_sf"/>
</dbReference>
<evidence type="ECO:0000256" key="3">
    <source>
        <dbReference type="ARBA" id="ARBA00012601"/>
    </source>
</evidence>
<sequence length="366" mass="39885">MKIASISLPSRFKTGFGLLMVLSFFSQNTSSAELENNSCAYACMDWTLGSTQMEKAEQDFKNKTGQDVNFGVGTFMGEGDQVGTDKHLGSCFRLVFTESQKDIIAQVVNTGYDMTNPNQFDLQMGAGGMGAFNACAGDPNISMYSGNKFQWGLVYGGIQNEIDCSNLPEYPTVVSSNGQTNNLQMLCKYGFDNKYRGESGLNYKFKYVPERVKCPDELTQLTGFKRKDDPSNYELLLFKPCNLGDKYSIACAMTRMMDCAKPTASWTDHVKNLAVSGPLPACQRDGYTRQNNVNAPSAASPQCTSGPQQSSYCKEHTGSNVVFCSWDEGNSTGGDYCNIDKSHCLSCGGGSWCTCNNGQLSGCTNS</sequence>
<dbReference type="OrthoDB" id="5696284at2"/>
<dbReference type="EC" id="3.2.1.4" evidence="3"/>
<name>A0A0W0YIQ4_9GAMM</name>
<evidence type="ECO:0000313" key="11">
    <source>
        <dbReference type="Proteomes" id="UP000054703"/>
    </source>
</evidence>
<protein>
    <recommendedName>
        <fullName evidence="3">cellulase</fullName>
        <ecNumber evidence="3">3.2.1.4</ecNumber>
    </recommendedName>
</protein>
<evidence type="ECO:0000256" key="5">
    <source>
        <dbReference type="ARBA" id="ARBA00023001"/>
    </source>
</evidence>
<evidence type="ECO:0000256" key="2">
    <source>
        <dbReference type="ARBA" id="ARBA00007793"/>
    </source>
</evidence>
<evidence type="ECO:0000313" key="10">
    <source>
        <dbReference type="EMBL" id="KTD56773.1"/>
    </source>
</evidence>
<dbReference type="Proteomes" id="UP000054703">
    <property type="component" value="Unassembled WGS sequence"/>
</dbReference>
<proteinExistence type="inferred from homology"/>
<evidence type="ECO:0000256" key="1">
    <source>
        <dbReference type="ARBA" id="ARBA00000966"/>
    </source>
</evidence>
<dbReference type="GO" id="GO:0008810">
    <property type="term" value="F:cellulase activity"/>
    <property type="evidence" value="ECO:0007669"/>
    <property type="project" value="UniProtKB-EC"/>
</dbReference>
<comment type="caution">
    <text evidence="10">The sequence shown here is derived from an EMBL/GenBank/DDBJ whole genome shotgun (WGS) entry which is preliminary data.</text>
</comment>
<evidence type="ECO:0000259" key="9">
    <source>
        <dbReference type="Pfam" id="PF02015"/>
    </source>
</evidence>
<reference evidence="10 11" key="1">
    <citation type="submission" date="2015-11" db="EMBL/GenBank/DDBJ databases">
        <title>Genomic analysis of 38 Legionella species identifies large and diverse effector repertoires.</title>
        <authorList>
            <person name="Burstein D."/>
            <person name="Amaro F."/>
            <person name="Zusman T."/>
            <person name="Lifshitz Z."/>
            <person name="Cohen O."/>
            <person name="Gilbert J.A."/>
            <person name="Pupko T."/>
            <person name="Shuman H.A."/>
            <person name="Segal G."/>
        </authorList>
    </citation>
    <scope>NUCLEOTIDE SEQUENCE [LARGE SCALE GENOMIC DNA]</scope>
    <source>
        <strain evidence="10 11">SC-63-C7</strain>
    </source>
</reference>
<keyword evidence="8" id="KW-0624">Polysaccharide degradation</keyword>
<dbReference type="GO" id="GO:0030245">
    <property type="term" value="P:cellulose catabolic process"/>
    <property type="evidence" value="ECO:0007669"/>
    <property type="project" value="UniProtKB-KW"/>
</dbReference>
<dbReference type="RefSeq" id="WP_058514893.1">
    <property type="nucleotide sequence ID" value="NZ_CAAAIH010000028.1"/>
</dbReference>
<evidence type="ECO:0000256" key="8">
    <source>
        <dbReference type="ARBA" id="ARBA00023326"/>
    </source>
</evidence>
<organism evidence="10 11">
    <name type="scientific">Legionella santicrucis</name>
    <dbReference type="NCBI Taxonomy" id="45074"/>
    <lineage>
        <taxon>Bacteria</taxon>
        <taxon>Pseudomonadati</taxon>
        <taxon>Pseudomonadota</taxon>
        <taxon>Gammaproteobacteria</taxon>
        <taxon>Legionellales</taxon>
        <taxon>Legionellaceae</taxon>
        <taxon>Legionella</taxon>
    </lineage>
</organism>
<dbReference type="InterPro" id="IPR052288">
    <property type="entry name" value="GH45_Enzymes"/>
</dbReference>
<dbReference type="AlphaFoldDB" id="A0A0W0YIQ4"/>
<keyword evidence="5" id="KW-0136">Cellulose degradation</keyword>
<keyword evidence="6" id="KW-0119">Carbohydrate metabolism</keyword>
<keyword evidence="11" id="KW-1185">Reference proteome</keyword>
<dbReference type="PANTHER" id="PTHR39730">
    <property type="entry name" value="ENDOGLUCANASE 1"/>
    <property type="match status" value="1"/>
</dbReference>
<evidence type="ECO:0000256" key="4">
    <source>
        <dbReference type="ARBA" id="ARBA00022801"/>
    </source>
</evidence>
<comment type="catalytic activity">
    <reaction evidence="1">
        <text>Endohydrolysis of (1-&gt;4)-beta-D-glucosidic linkages in cellulose, lichenin and cereal beta-D-glucans.</text>
        <dbReference type="EC" id="3.2.1.4"/>
    </reaction>
</comment>
<dbReference type="STRING" id="45074.Lsan_2933"/>
<comment type="similarity">
    <text evidence="2">Belongs to the glycosyl hydrolase 45 (cellulase K) family.</text>
</comment>
<keyword evidence="4 10" id="KW-0378">Hydrolase</keyword>
<dbReference type="SUPFAM" id="SSF50685">
    <property type="entry name" value="Barwin-like endoglucanases"/>
    <property type="match status" value="1"/>
</dbReference>
<keyword evidence="7" id="KW-0326">Glycosidase</keyword>
<dbReference type="EMBL" id="LNYU01000081">
    <property type="protein sequence ID" value="KTD56773.1"/>
    <property type="molecule type" value="Genomic_DNA"/>
</dbReference>
<dbReference type="PANTHER" id="PTHR39730:SF1">
    <property type="entry name" value="ENDOGLUCANASE 1"/>
    <property type="match status" value="1"/>
</dbReference>
<evidence type="ECO:0000256" key="7">
    <source>
        <dbReference type="ARBA" id="ARBA00023295"/>
    </source>
</evidence>
<dbReference type="PATRIC" id="fig|45074.5.peg.3156"/>